<dbReference type="PANTHER" id="PTHR12751:SF4">
    <property type="entry name" value="PHOSPHATASE AND ACTIN REGULATOR 4"/>
    <property type="match status" value="1"/>
</dbReference>
<feature type="compositionally biased region" description="Acidic residues" evidence="11">
    <location>
        <begin position="685"/>
        <end position="694"/>
    </location>
</feature>
<accession>A0A3B1IQ44</accession>
<evidence type="ECO:0000256" key="8">
    <source>
        <dbReference type="ARBA" id="ARBA00023273"/>
    </source>
</evidence>
<feature type="compositionally biased region" description="Polar residues" evidence="11">
    <location>
        <begin position="27"/>
        <end position="41"/>
    </location>
</feature>
<dbReference type="GO" id="GO:0051726">
    <property type="term" value="P:regulation of cell cycle"/>
    <property type="evidence" value="ECO:0007669"/>
    <property type="project" value="UniProtKB-UniRule"/>
</dbReference>
<comment type="subcellular location">
    <subcellularLocation>
        <location evidence="10">Cytoplasm</location>
    </subcellularLocation>
    <subcellularLocation>
        <location evidence="10">Cell projection</location>
        <location evidence="10">Lamellipodium</location>
    </subcellularLocation>
</comment>
<keyword evidence="13" id="KW-1185">Reference proteome</keyword>
<reference evidence="13" key="2">
    <citation type="journal article" date="2014" name="Nat. Commun.">
        <title>The cavefish genome reveals candidate genes for eye loss.</title>
        <authorList>
            <person name="McGaugh S.E."/>
            <person name="Gross J.B."/>
            <person name="Aken B."/>
            <person name="Blin M."/>
            <person name="Borowsky R."/>
            <person name="Chalopin D."/>
            <person name="Hinaux H."/>
            <person name="Jeffery W.R."/>
            <person name="Keene A."/>
            <person name="Ma L."/>
            <person name="Minx P."/>
            <person name="Murphy D."/>
            <person name="O'Quin K.E."/>
            <person name="Retaux S."/>
            <person name="Rohner N."/>
            <person name="Searle S.M."/>
            <person name="Stahl B.A."/>
            <person name="Tabin C."/>
            <person name="Volff J.N."/>
            <person name="Yoshizawa M."/>
            <person name="Warren W.C."/>
        </authorList>
    </citation>
    <scope>NUCLEOTIDE SEQUENCE [LARGE SCALE GENOMIC DNA]</scope>
    <source>
        <strain evidence="13">female</strain>
    </source>
</reference>
<dbReference type="GO" id="GO:0003779">
    <property type="term" value="F:actin binding"/>
    <property type="evidence" value="ECO:0007669"/>
    <property type="project" value="UniProtKB-UniRule"/>
</dbReference>
<keyword evidence="6 10" id="KW-0524">Neurogenesis</keyword>
<comment type="subunit">
    <text evidence="2 10">Binds PPP1CA and actin.</text>
</comment>
<comment type="similarity">
    <text evidence="1 10">Belongs to the phosphatase and actin regulator family.</text>
</comment>
<feature type="repeat" description="RPEL" evidence="9">
    <location>
        <begin position="77"/>
        <end position="102"/>
    </location>
</feature>
<feature type="compositionally biased region" description="Polar residues" evidence="11">
    <location>
        <begin position="743"/>
        <end position="767"/>
    </location>
</feature>
<evidence type="ECO:0000256" key="9">
    <source>
        <dbReference type="PROSITE-ProRule" id="PRU00401"/>
    </source>
</evidence>
<dbReference type="Pfam" id="PF02755">
    <property type="entry name" value="RPEL"/>
    <property type="match status" value="3"/>
</dbReference>
<dbReference type="GO" id="GO:0005737">
    <property type="term" value="C:cytoplasm"/>
    <property type="evidence" value="ECO:0007669"/>
    <property type="project" value="UniProtKB-SubCell"/>
</dbReference>
<dbReference type="GO" id="GO:2001045">
    <property type="term" value="P:negative regulation of integrin-mediated signaling pathway"/>
    <property type="evidence" value="ECO:0007669"/>
    <property type="project" value="UniProtKB-UniRule"/>
</dbReference>
<dbReference type="InterPro" id="IPR004018">
    <property type="entry name" value="RPEL_repeat"/>
</dbReference>
<feature type="compositionally biased region" description="Basic and acidic residues" evidence="11">
    <location>
        <begin position="141"/>
        <end position="342"/>
    </location>
</feature>
<dbReference type="GO" id="GO:0061386">
    <property type="term" value="P:closure of optic fissure"/>
    <property type="evidence" value="ECO:0007669"/>
    <property type="project" value="UniProtKB-UniRule"/>
</dbReference>
<proteinExistence type="inferred from homology"/>
<name>A0A3B1IQ44_ASTMX</name>
<evidence type="ECO:0000313" key="13">
    <source>
        <dbReference type="Proteomes" id="UP000018467"/>
    </source>
</evidence>
<evidence type="ECO:0000256" key="6">
    <source>
        <dbReference type="ARBA" id="ARBA00022902"/>
    </source>
</evidence>
<keyword evidence="8 10" id="KW-0966">Cell projection</keyword>
<feature type="region of interest" description="Disordered" evidence="11">
    <location>
        <begin position="1"/>
        <end position="417"/>
    </location>
</feature>
<dbReference type="GO" id="GO:0007266">
    <property type="term" value="P:Rho protein signal transduction"/>
    <property type="evidence" value="ECO:0007669"/>
    <property type="project" value="UniProtKB-UniRule"/>
</dbReference>
<feature type="compositionally biased region" description="Basic and acidic residues" evidence="11">
    <location>
        <begin position="770"/>
        <end position="783"/>
    </location>
</feature>
<organism evidence="12 13">
    <name type="scientific">Astyanax mexicanus</name>
    <name type="common">Blind cave fish</name>
    <name type="synonym">Astyanax fasciatus mexicanus</name>
    <dbReference type="NCBI Taxonomy" id="7994"/>
    <lineage>
        <taxon>Eukaryota</taxon>
        <taxon>Metazoa</taxon>
        <taxon>Chordata</taxon>
        <taxon>Craniata</taxon>
        <taxon>Vertebrata</taxon>
        <taxon>Euteleostomi</taxon>
        <taxon>Actinopterygii</taxon>
        <taxon>Neopterygii</taxon>
        <taxon>Teleostei</taxon>
        <taxon>Ostariophysi</taxon>
        <taxon>Characiformes</taxon>
        <taxon>Characoidei</taxon>
        <taxon>Acestrorhamphidae</taxon>
        <taxon>Acestrorhamphinae</taxon>
        <taxon>Astyanax</taxon>
    </lineage>
</organism>
<protein>
    <recommendedName>
        <fullName evidence="10">Phosphatase and actin regulator 4</fullName>
    </recommendedName>
</protein>
<feature type="compositionally biased region" description="Acidic residues" evidence="11">
    <location>
        <begin position="667"/>
        <end position="676"/>
    </location>
</feature>
<feature type="compositionally biased region" description="Pro residues" evidence="11">
    <location>
        <begin position="519"/>
        <end position="557"/>
    </location>
</feature>
<comment type="function">
    <text evidence="10">Regulator of protein phosphatase 1 (PP1) required for neural tube and optic fissure closure, and enteric neural crest cell (ENCCs) migration during development. Acts as an activator of PP1. During neural tube closure, localizes to the ventral neural tube and activates PP1, leading to down-regulate cell proliferation within cranial neural tissue and the neural retina. Also acts as a regulator of migration of enteric neural crest cells (ENCCs) by activating PP1, leading to repression of the integrin signaling through the rho/rock pathway.</text>
</comment>
<evidence type="ECO:0000256" key="10">
    <source>
        <dbReference type="RuleBase" id="RU367131"/>
    </source>
</evidence>
<dbReference type="Ensembl" id="ENSAMXT00000036832.1">
    <property type="protein sequence ID" value="ENSAMXP00000032087.1"/>
    <property type="gene ID" value="ENSAMXG00000000019.2"/>
</dbReference>
<feature type="compositionally biased region" description="Polar residues" evidence="11">
    <location>
        <begin position="566"/>
        <end position="578"/>
    </location>
</feature>
<reference evidence="12" key="3">
    <citation type="submission" date="2025-08" db="UniProtKB">
        <authorList>
            <consortium name="Ensembl"/>
        </authorList>
    </citation>
    <scope>IDENTIFICATION</scope>
</reference>
<evidence type="ECO:0000313" key="12">
    <source>
        <dbReference type="Ensembl" id="ENSAMXP00000032087.1"/>
    </source>
</evidence>
<dbReference type="SMART" id="SM00707">
    <property type="entry name" value="RPEL"/>
    <property type="match status" value="3"/>
</dbReference>
<feature type="compositionally biased region" description="Basic and acidic residues" evidence="11">
    <location>
        <begin position="706"/>
        <end position="740"/>
    </location>
</feature>
<dbReference type="Bgee" id="ENSAMXG00000000019">
    <property type="expression patterns" value="Expressed in zone of skin and 14 other cell types or tissues"/>
</dbReference>
<sequence length="860" mass="99166">MGQGASTVTHTQHSTSSTEDEVDNQHHGTTGSDGANSSGDTPPSKRKNKLSNFGKIFKPWKWRKKKPTSEKFKQTSEVLERKISMRRPREELIEKGVLKEISENESNDIKAPSVKNGHTAPISGDRGPDTGSEVRGPTRRPQPDDRKSALAPEADRRSRAPSDVTRNRQPLDVDARTRMPSDSDRRSRLESDNVKRTSSLLRERQGQDEGRFRERGTRDVRGDRRDERDKRDRRDERMEREDKERRDKEEWERRDGRGDRDVRRDDRDRKEDRDRKDRRDDPPPPRRDDRDRRPESEWREDRERREEKEKREERERREEKEKREEREIKEERERREARRPEPVKQVSDGRIVRPHSEMDVRGTLQRSSSEVGQKIRPVSEVDRRSTLLRCSPSEEDPRARTAATLHRHSKAHPPPYWTSWRQQAEHSIYLSLPSYLCRRGQPPCPADAPPAPGLQNASAAKRSPPIPPKRTTPVNKRHSEDLSTTQPEPPARGSSPAPLPVQSEDSKNPGPAPGIGIASPPPAHIPPSPPRGNPQPPTPIVDPPSPTTEPPSHPPAVPLHILIQRALTSPGLTHQNPEGSHRAHSLLFETPPPDVMIEKGGRHSLPVTIEPLRLPEDDDFDMEEELAKLRPAPRPTLPQEMEPRSRRGIVENPSVTVIHEDSRAGDSDEDEDESDSDGSVQYRDDPDEDEEDDVPLSGLANRVKRKDTLALKLEKQQEKEEQRDQESNVWKSREQWEAVRNKIGTTLTRRLSQRPTQQELEQRNILQAKNEADRRAERSEIKRRLTRKLSQRPTVAELQARKILRFHEYVESTHAEDYDRRADKPWTKLTPADKAAIRKELNEFKSSEMEVHEDSRVYTR</sequence>
<keyword evidence="7 10" id="KW-0009">Actin-binding</keyword>
<dbReference type="Gene3D" id="6.10.140.1750">
    <property type="match status" value="1"/>
</dbReference>
<dbReference type="GO" id="GO:0072542">
    <property type="term" value="F:protein phosphatase activator activity"/>
    <property type="evidence" value="ECO:0007669"/>
    <property type="project" value="UniProtKB-UniRule"/>
</dbReference>
<evidence type="ECO:0000256" key="1">
    <source>
        <dbReference type="ARBA" id="ARBA00009795"/>
    </source>
</evidence>
<keyword evidence="5" id="KW-0677">Repeat</keyword>
<dbReference type="GO" id="GO:0001755">
    <property type="term" value="P:neural crest cell migration"/>
    <property type="evidence" value="ECO:0007669"/>
    <property type="project" value="UniProtKB-UniRule"/>
</dbReference>
<feature type="compositionally biased region" description="Basic and acidic residues" evidence="11">
    <location>
        <begin position="350"/>
        <end position="360"/>
    </location>
</feature>
<dbReference type="GO" id="GO:0030027">
    <property type="term" value="C:lamellipodium"/>
    <property type="evidence" value="ECO:0007669"/>
    <property type="project" value="UniProtKB-SubCell"/>
</dbReference>
<dbReference type="PANTHER" id="PTHR12751">
    <property type="entry name" value="PHOSPHATASE AND ACTIN REGULATOR PHACTR"/>
    <property type="match status" value="1"/>
</dbReference>
<feature type="repeat" description="RPEL" evidence="9">
    <location>
        <begin position="745"/>
        <end position="770"/>
    </location>
</feature>
<feature type="compositionally biased region" description="Basic and acidic residues" evidence="11">
    <location>
        <begin position="67"/>
        <end position="102"/>
    </location>
</feature>
<dbReference type="GeneTree" id="ENSGT00940000157582"/>
<keyword evidence="4 10" id="KW-0963">Cytoplasm</keyword>
<dbReference type="AlphaFoldDB" id="A0A3B1IQ44"/>
<evidence type="ECO:0000256" key="5">
    <source>
        <dbReference type="ARBA" id="ARBA00022737"/>
    </source>
</evidence>
<dbReference type="Gene3D" id="6.10.140.2130">
    <property type="match status" value="1"/>
</dbReference>
<reference evidence="12" key="4">
    <citation type="submission" date="2025-09" db="UniProtKB">
        <authorList>
            <consortium name="Ensembl"/>
        </authorList>
    </citation>
    <scope>IDENTIFICATION</scope>
</reference>
<feature type="compositionally biased region" description="Low complexity" evidence="11">
    <location>
        <begin position="1"/>
        <end position="17"/>
    </location>
</feature>
<evidence type="ECO:0000256" key="2">
    <source>
        <dbReference type="ARBA" id="ARBA00011844"/>
    </source>
</evidence>
<keyword evidence="3 10" id="KW-0217">Developmental protein</keyword>
<feature type="repeat" description="RPEL" evidence="9">
    <location>
        <begin position="783"/>
        <end position="808"/>
    </location>
</feature>
<evidence type="ECO:0000256" key="3">
    <source>
        <dbReference type="ARBA" id="ARBA00022473"/>
    </source>
</evidence>
<dbReference type="Proteomes" id="UP000018467">
    <property type="component" value="Unassembled WGS sequence"/>
</dbReference>
<dbReference type="GO" id="GO:0030036">
    <property type="term" value="P:actin cytoskeleton organization"/>
    <property type="evidence" value="ECO:0007669"/>
    <property type="project" value="UniProtKB-UniRule"/>
</dbReference>
<dbReference type="GO" id="GO:0048484">
    <property type="term" value="P:enteric nervous system development"/>
    <property type="evidence" value="ECO:0007669"/>
    <property type="project" value="UniProtKB-UniRule"/>
</dbReference>
<feature type="compositionally biased region" description="Pro residues" evidence="11">
    <location>
        <begin position="442"/>
        <end position="452"/>
    </location>
</feature>
<dbReference type="GO" id="GO:0001843">
    <property type="term" value="P:neural tube closure"/>
    <property type="evidence" value="ECO:0007669"/>
    <property type="project" value="UniProtKB-UniRule"/>
</dbReference>
<dbReference type="GO" id="GO:0008157">
    <property type="term" value="F:protein phosphatase 1 binding"/>
    <property type="evidence" value="ECO:0007669"/>
    <property type="project" value="UniProtKB-UniRule"/>
</dbReference>
<evidence type="ECO:0000256" key="7">
    <source>
        <dbReference type="ARBA" id="ARBA00023203"/>
    </source>
</evidence>
<dbReference type="PROSITE" id="PS51073">
    <property type="entry name" value="RPEL"/>
    <property type="match status" value="3"/>
</dbReference>
<reference evidence="13" key="1">
    <citation type="submission" date="2013-03" db="EMBL/GenBank/DDBJ databases">
        <authorList>
            <person name="Jeffery W."/>
            <person name="Warren W."/>
            <person name="Wilson R.K."/>
        </authorList>
    </citation>
    <scope>NUCLEOTIDE SEQUENCE</scope>
    <source>
        <strain evidence="13">female</strain>
    </source>
</reference>
<evidence type="ECO:0000256" key="4">
    <source>
        <dbReference type="ARBA" id="ARBA00022490"/>
    </source>
</evidence>
<evidence type="ECO:0000256" key="11">
    <source>
        <dbReference type="SAM" id="MobiDB-lite"/>
    </source>
</evidence>
<feature type="region of interest" description="Disordered" evidence="11">
    <location>
        <begin position="436"/>
        <end position="785"/>
    </location>
</feature>